<evidence type="ECO:0000256" key="2">
    <source>
        <dbReference type="ARBA" id="ARBA00022448"/>
    </source>
</evidence>
<dbReference type="EMBL" id="KN822438">
    <property type="protein sequence ID" value="KIM50435.1"/>
    <property type="molecule type" value="Genomic_DNA"/>
</dbReference>
<dbReference type="InterPro" id="IPR036259">
    <property type="entry name" value="MFS_trans_sf"/>
</dbReference>
<organism evidence="7 8">
    <name type="scientific">Scleroderma citrinum Foug A</name>
    <dbReference type="NCBI Taxonomy" id="1036808"/>
    <lineage>
        <taxon>Eukaryota</taxon>
        <taxon>Fungi</taxon>
        <taxon>Dikarya</taxon>
        <taxon>Basidiomycota</taxon>
        <taxon>Agaricomycotina</taxon>
        <taxon>Agaricomycetes</taxon>
        <taxon>Agaricomycetidae</taxon>
        <taxon>Boletales</taxon>
        <taxon>Sclerodermatineae</taxon>
        <taxon>Sclerodermataceae</taxon>
        <taxon>Scleroderma</taxon>
    </lineage>
</organism>
<feature type="transmembrane region" description="Helical" evidence="6">
    <location>
        <begin position="91"/>
        <end position="111"/>
    </location>
</feature>
<keyword evidence="3 6" id="KW-0812">Transmembrane</keyword>
<evidence type="ECO:0000256" key="4">
    <source>
        <dbReference type="ARBA" id="ARBA00022989"/>
    </source>
</evidence>
<dbReference type="GO" id="GO:0022857">
    <property type="term" value="F:transmembrane transporter activity"/>
    <property type="evidence" value="ECO:0007669"/>
    <property type="project" value="TreeGrafter"/>
</dbReference>
<feature type="transmembrane region" description="Helical" evidence="6">
    <location>
        <begin position="117"/>
        <end position="136"/>
    </location>
</feature>
<dbReference type="STRING" id="1036808.A0A0C3CP95"/>
<dbReference type="GO" id="GO:0016020">
    <property type="term" value="C:membrane"/>
    <property type="evidence" value="ECO:0007669"/>
    <property type="project" value="UniProtKB-SubCell"/>
</dbReference>
<reference evidence="7 8" key="1">
    <citation type="submission" date="2014-04" db="EMBL/GenBank/DDBJ databases">
        <authorList>
            <consortium name="DOE Joint Genome Institute"/>
            <person name="Kuo A."/>
            <person name="Kohler A."/>
            <person name="Nagy L.G."/>
            <person name="Floudas D."/>
            <person name="Copeland A."/>
            <person name="Barry K.W."/>
            <person name="Cichocki N."/>
            <person name="Veneault-Fourrey C."/>
            <person name="LaButti K."/>
            <person name="Lindquist E.A."/>
            <person name="Lipzen A."/>
            <person name="Lundell T."/>
            <person name="Morin E."/>
            <person name="Murat C."/>
            <person name="Sun H."/>
            <person name="Tunlid A."/>
            <person name="Henrissat B."/>
            <person name="Grigoriev I.V."/>
            <person name="Hibbett D.S."/>
            <person name="Martin F."/>
            <person name="Nordberg H.P."/>
            <person name="Cantor M.N."/>
            <person name="Hua S.X."/>
        </authorList>
    </citation>
    <scope>NUCLEOTIDE SEQUENCE [LARGE SCALE GENOMIC DNA]</scope>
    <source>
        <strain evidence="7 8">Foug A</strain>
    </source>
</reference>
<dbReference type="PANTHER" id="PTHR43791">
    <property type="entry name" value="PERMEASE-RELATED"/>
    <property type="match status" value="1"/>
</dbReference>
<sequence length="191" mass="21475">MVEDFGSIKQQETQKSGLVEAFTDWTVWWLAIARSMAIVGESFSNFFPTLAATIGYDPSITLLICAPPWILAMATAYCVSQHSDATRERFWHIAVLLCGGIVGFTLGILTMNPAVRYLSLLLMAQTNVSYVVFYAWHRHCERRRIISVASIVGSIVLQIIHDLHSGLHNMHFDVMGISITPYPTQQESRNR</sequence>
<keyword evidence="5 6" id="KW-0472">Membrane</keyword>
<name>A0A0C3CP95_9AGAM</name>
<feature type="transmembrane region" description="Helical" evidence="6">
    <location>
        <begin position="60"/>
        <end position="79"/>
    </location>
</feature>
<keyword evidence="8" id="KW-1185">Reference proteome</keyword>
<evidence type="ECO:0000256" key="5">
    <source>
        <dbReference type="ARBA" id="ARBA00023136"/>
    </source>
</evidence>
<reference evidence="8" key="2">
    <citation type="submission" date="2015-01" db="EMBL/GenBank/DDBJ databases">
        <title>Evolutionary Origins and Diversification of the Mycorrhizal Mutualists.</title>
        <authorList>
            <consortium name="DOE Joint Genome Institute"/>
            <consortium name="Mycorrhizal Genomics Consortium"/>
            <person name="Kohler A."/>
            <person name="Kuo A."/>
            <person name="Nagy L.G."/>
            <person name="Floudas D."/>
            <person name="Copeland A."/>
            <person name="Barry K.W."/>
            <person name="Cichocki N."/>
            <person name="Veneault-Fourrey C."/>
            <person name="LaButti K."/>
            <person name="Lindquist E.A."/>
            <person name="Lipzen A."/>
            <person name="Lundell T."/>
            <person name="Morin E."/>
            <person name="Murat C."/>
            <person name="Riley R."/>
            <person name="Ohm R."/>
            <person name="Sun H."/>
            <person name="Tunlid A."/>
            <person name="Henrissat B."/>
            <person name="Grigoriev I.V."/>
            <person name="Hibbett D.S."/>
            <person name="Martin F."/>
        </authorList>
    </citation>
    <scope>NUCLEOTIDE SEQUENCE [LARGE SCALE GENOMIC DNA]</scope>
    <source>
        <strain evidence="8">Foug A</strain>
    </source>
</reference>
<evidence type="ECO:0008006" key="9">
    <source>
        <dbReference type="Google" id="ProtNLM"/>
    </source>
</evidence>
<comment type="subcellular location">
    <subcellularLocation>
        <location evidence="1">Membrane</location>
        <topology evidence="1">Multi-pass membrane protein</topology>
    </subcellularLocation>
</comment>
<evidence type="ECO:0000256" key="1">
    <source>
        <dbReference type="ARBA" id="ARBA00004141"/>
    </source>
</evidence>
<dbReference type="InParanoid" id="A0A0C3CP95"/>
<dbReference type="Proteomes" id="UP000053989">
    <property type="component" value="Unassembled WGS sequence"/>
</dbReference>
<keyword evidence="4 6" id="KW-1133">Transmembrane helix</keyword>
<dbReference type="OrthoDB" id="2985014at2759"/>
<keyword evidence="2" id="KW-0813">Transport</keyword>
<proteinExistence type="predicted"/>
<gene>
    <name evidence="7" type="ORF">SCLCIDRAFT_855161</name>
</gene>
<dbReference type="PANTHER" id="PTHR43791:SF6">
    <property type="entry name" value="TRANSPORTER, PUTATIVE (AFU_ORTHOLOGUE AFUA_1G16690)-RELATED"/>
    <property type="match status" value="1"/>
</dbReference>
<evidence type="ECO:0000256" key="3">
    <source>
        <dbReference type="ARBA" id="ARBA00022692"/>
    </source>
</evidence>
<accession>A0A0C3CP95</accession>
<dbReference type="AlphaFoldDB" id="A0A0C3CP95"/>
<evidence type="ECO:0000313" key="7">
    <source>
        <dbReference type="EMBL" id="KIM50435.1"/>
    </source>
</evidence>
<dbReference type="HOGENOM" id="CLU_1422199_0_0_1"/>
<evidence type="ECO:0000256" key="6">
    <source>
        <dbReference type="SAM" id="Phobius"/>
    </source>
</evidence>
<evidence type="ECO:0000313" key="8">
    <source>
        <dbReference type="Proteomes" id="UP000053989"/>
    </source>
</evidence>
<dbReference type="SUPFAM" id="SSF103473">
    <property type="entry name" value="MFS general substrate transporter"/>
    <property type="match status" value="1"/>
</dbReference>
<protein>
    <recommendedName>
        <fullName evidence="9">Major facilitator superfamily (MFS) profile domain-containing protein</fullName>
    </recommendedName>
</protein>